<reference evidence="7 8" key="1">
    <citation type="submission" date="2017-06" db="EMBL/GenBank/DDBJ databases">
        <authorList>
            <person name="Kim H.J."/>
            <person name="Triplett B.A."/>
        </authorList>
    </citation>
    <scope>NUCLEOTIDE SEQUENCE [LARGE SCALE GENOMIC DNA]</scope>
    <source>
        <strain evidence="7 8">DSM 18704</strain>
    </source>
</reference>
<evidence type="ECO:0000259" key="6">
    <source>
        <dbReference type="Pfam" id="PF12708"/>
    </source>
</evidence>
<evidence type="ECO:0000313" key="8">
    <source>
        <dbReference type="Proteomes" id="UP000198356"/>
    </source>
</evidence>
<organism evidence="7 8">
    <name type="scientific">Granulicella rosea</name>
    <dbReference type="NCBI Taxonomy" id="474952"/>
    <lineage>
        <taxon>Bacteria</taxon>
        <taxon>Pseudomonadati</taxon>
        <taxon>Acidobacteriota</taxon>
        <taxon>Terriglobia</taxon>
        <taxon>Terriglobales</taxon>
        <taxon>Acidobacteriaceae</taxon>
        <taxon>Granulicella</taxon>
    </lineage>
</organism>
<dbReference type="PANTHER" id="PTHR31339:SF9">
    <property type="entry name" value="PLASMIN AND FIBRONECTIN-BINDING PROTEIN A"/>
    <property type="match status" value="1"/>
</dbReference>
<evidence type="ECO:0000313" key="7">
    <source>
        <dbReference type="EMBL" id="SNT44125.1"/>
    </source>
</evidence>
<gene>
    <name evidence="7" type="ORF">SAMN05421770_1184</name>
</gene>
<dbReference type="InterPro" id="IPR000743">
    <property type="entry name" value="Glyco_hydro_28"/>
</dbReference>
<dbReference type="Gene3D" id="2.160.20.10">
    <property type="entry name" value="Single-stranded right-handed beta-helix, Pectin lyase-like"/>
    <property type="match status" value="1"/>
</dbReference>
<dbReference type="InterPro" id="IPR012334">
    <property type="entry name" value="Pectin_lyas_fold"/>
</dbReference>
<evidence type="ECO:0000256" key="1">
    <source>
        <dbReference type="ARBA" id="ARBA00008834"/>
    </source>
</evidence>
<evidence type="ECO:0000256" key="2">
    <source>
        <dbReference type="ARBA" id="ARBA00022801"/>
    </source>
</evidence>
<evidence type="ECO:0000256" key="5">
    <source>
        <dbReference type="SAM" id="SignalP"/>
    </source>
</evidence>
<dbReference type="SUPFAM" id="SSF51126">
    <property type="entry name" value="Pectin lyase-like"/>
    <property type="match status" value="1"/>
</dbReference>
<dbReference type="InterPro" id="IPR024535">
    <property type="entry name" value="RHGA/B-epi-like_pectate_lyase"/>
</dbReference>
<dbReference type="InterPro" id="IPR006626">
    <property type="entry name" value="PbH1"/>
</dbReference>
<dbReference type="GO" id="GO:0005975">
    <property type="term" value="P:carbohydrate metabolic process"/>
    <property type="evidence" value="ECO:0007669"/>
    <property type="project" value="InterPro"/>
</dbReference>
<dbReference type="InterPro" id="IPR011050">
    <property type="entry name" value="Pectin_lyase_fold/virulence"/>
</dbReference>
<dbReference type="OrthoDB" id="9795222at2"/>
<dbReference type="Pfam" id="PF00295">
    <property type="entry name" value="Glyco_hydro_28"/>
    <property type="match status" value="1"/>
</dbReference>
<dbReference type="PROSITE" id="PS51318">
    <property type="entry name" value="TAT"/>
    <property type="match status" value="1"/>
</dbReference>
<keyword evidence="8" id="KW-1185">Reference proteome</keyword>
<dbReference type="InterPro" id="IPR006311">
    <property type="entry name" value="TAT_signal"/>
</dbReference>
<dbReference type="GO" id="GO:0004650">
    <property type="term" value="F:polygalacturonase activity"/>
    <property type="evidence" value="ECO:0007669"/>
    <property type="project" value="InterPro"/>
</dbReference>
<name>A0A239MN93_9BACT</name>
<dbReference type="EMBL" id="FZOU01000018">
    <property type="protein sequence ID" value="SNT44125.1"/>
    <property type="molecule type" value="Genomic_DNA"/>
</dbReference>
<sequence length="468" mass="51137">MKTRRGFLYAGSAGLAAMLVSPRYAFPGMQGGAEYDVTKYGAAGDGSTVDTAAVQKAIDTAASRGGGRVILPAGKRFLCGGLILRSGIEFHLGSDAVLLANTDPADYGTLKAMLNCDGAQGLKITGPGALDGQALKFMTAYDETDERWEPKAFRPRMFSLVRAKDMEITSVSFGGAPNWGLHMLGCERVLVDGLRVRNYMNVPNCDGIDPDHCRDVEIRNCDIVGADDSIVIKTSEQKEDYGPSRNITVKDCVVSSRDSGLKVGTETFGDISKILFERCKVLSAGRGPTITHRQPGNIEDIEFRDIEIVAAEHHAARWWGWGEAISITAWPRTADGKVGSLRNIRLRNIHGRAENSVRIDGQKDQPIEDVLLEKIDITIDKWTKYPGGKFDNRPTGPNVEGLELHDTPVFSIRNANRVLVKDCTARWGQHPEKYFSNALQASNVQGLKLERFNGKAAFPDARKAVVIT</sequence>
<evidence type="ECO:0000256" key="3">
    <source>
        <dbReference type="ARBA" id="ARBA00023295"/>
    </source>
</evidence>
<feature type="domain" description="Rhamnogalacturonase A/B/Epimerase-like pectate lyase" evidence="6">
    <location>
        <begin position="37"/>
        <end position="90"/>
    </location>
</feature>
<dbReference type="RefSeq" id="WP_089410502.1">
    <property type="nucleotide sequence ID" value="NZ_FZOU01000018.1"/>
</dbReference>
<dbReference type="Pfam" id="PF12708">
    <property type="entry name" value="Pect-lyase_RHGA_epim"/>
    <property type="match status" value="1"/>
</dbReference>
<dbReference type="AlphaFoldDB" id="A0A239MN93"/>
<dbReference type="SMART" id="SM00710">
    <property type="entry name" value="PbH1"/>
    <property type="match status" value="3"/>
</dbReference>
<keyword evidence="3 4" id="KW-0326">Glycosidase</keyword>
<protein>
    <submittedName>
        <fullName evidence="7">Glycosyl hydrolases family 28</fullName>
    </submittedName>
</protein>
<keyword evidence="5" id="KW-0732">Signal</keyword>
<comment type="similarity">
    <text evidence="1 4">Belongs to the glycosyl hydrolase 28 family.</text>
</comment>
<dbReference type="Proteomes" id="UP000198356">
    <property type="component" value="Unassembled WGS sequence"/>
</dbReference>
<accession>A0A239MN93</accession>
<feature type="chain" id="PRO_5012127779" evidence="5">
    <location>
        <begin position="26"/>
        <end position="468"/>
    </location>
</feature>
<proteinExistence type="inferred from homology"/>
<evidence type="ECO:0000256" key="4">
    <source>
        <dbReference type="RuleBase" id="RU361169"/>
    </source>
</evidence>
<dbReference type="InterPro" id="IPR051801">
    <property type="entry name" value="GH28_Enzymes"/>
</dbReference>
<keyword evidence="2 4" id="KW-0378">Hydrolase</keyword>
<feature type="signal peptide" evidence="5">
    <location>
        <begin position="1"/>
        <end position="25"/>
    </location>
</feature>
<dbReference type="PANTHER" id="PTHR31339">
    <property type="entry name" value="PECTIN LYASE-RELATED"/>
    <property type="match status" value="1"/>
</dbReference>